<evidence type="ECO:0000256" key="1">
    <source>
        <dbReference type="ARBA" id="ARBA00022679"/>
    </source>
</evidence>
<feature type="domain" description="Carbohydrate kinase PfkB" evidence="3">
    <location>
        <begin position="1"/>
        <end position="295"/>
    </location>
</feature>
<dbReference type="RefSeq" id="WP_350257273.1">
    <property type="nucleotide sequence ID" value="NZ_CP138335.1"/>
</dbReference>
<evidence type="ECO:0000259" key="3">
    <source>
        <dbReference type="Pfam" id="PF00294"/>
    </source>
</evidence>
<dbReference type="KEGG" id="sapp:SAC06_05325"/>
<gene>
    <name evidence="4" type="ORF">SAC06_05325</name>
</gene>
<dbReference type="Pfam" id="PF00294">
    <property type="entry name" value="PfkB"/>
    <property type="match status" value="1"/>
</dbReference>
<dbReference type="GO" id="GO:0005829">
    <property type="term" value="C:cytosol"/>
    <property type="evidence" value="ECO:0007669"/>
    <property type="project" value="TreeGrafter"/>
</dbReference>
<name>A0AAU7V4P5_9ACTO</name>
<dbReference type="AlphaFoldDB" id="A0AAU7V4P5"/>
<sequence>MPKLVHTGSVIIDQVMVVPSLPEPGGDVVATSAEDTVGGGFNTIVASVRDGLPVRYAGLLGTGDRAAQVRRALAEYEVEIAVPPATERDTGFCVAIVDASAERTFYTYVGAEGLENYGHLAQVRVDPDDLVYVTGYSFASEENADALARWLPELPAGTTVLVDPSPLIGDLPTDQVELLLTAATIFSPNGRETRLLGEREDFSEAVRVLRDRLPEKTALVARDGNRGAWVSASAADPGRWVPAFAVEAVDTNGAGDAHTGVLLAALSRGQTLVEAVERANAAAALAVTKSGPATSPTGAEIDRFLQVGTRKPVPSA</sequence>
<dbReference type="PANTHER" id="PTHR10584">
    <property type="entry name" value="SUGAR KINASE"/>
    <property type="match status" value="1"/>
</dbReference>
<dbReference type="Gene3D" id="3.40.1190.20">
    <property type="match status" value="1"/>
</dbReference>
<evidence type="ECO:0000256" key="2">
    <source>
        <dbReference type="ARBA" id="ARBA00022777"/>
    </source>
</evidence>
<protein>
    <submittedName>
        <fullName evidence="4">PfkB family carbohydrate kinase</fullName>
    </submittedName>
</protein>
<keyword evidence="2 4" id="KW-0418">Kinase</keyword>
<dbReference type="InterPro" id="IPR011611">
    <property type="entry name" value="PfkB_dom"/>
</dbReference>
<evidence type="ECO:0000313" key="4">
    <source>
        <dbReference type="EMBL" id="XBW07078.1"/>
    </source>
</evidence>
<dbReference type="InterPro" id="IPR029056">
    <property type="entry name" value="Ribokinase-like"/>
</dbReference>
<proteinExistence type="predicted"/>
<dbReference type="EMBL" id="CP138335">
    <property type="protein sequence ID" value="XBW07078.1"/>
    <property type="molecule type" value="Genomic_DNA"/>
</dbReference>
<dbReference type="SUPFAM" id="SSF53613">
    <property type="entry name" value="Ribokinase-like"/>
    <property type="match status" value="1"/>
</dbReference>
<dbReference type="PANTHER" id="PTHR10584:SF166">
    <property type="entry name" value="RIBOKINASE"/>
    <property type="match status" value="1"/>
</dbReference>
<organism evidence="4">
    <name type="scientific">Scrofimicrobium appendicitidis</name>
    <dbReference type="NCBI Taxonomy" id="3079930"/>
    <lineage>
        <taxon>Bacteria</taxon>
        <taxon>Bacillati</taxon>
        <taxon>Actinomycetota</taxon>
        <taxon>Actinomycetes</taxon>
        <taxon>Actinomycetales</taxon>
        <taxon>Actinomycetaceae</taxon>
        <taxon>Scrofimicrobium</taxon>
    </lineage>
</organism>
<keyword evidence="1" id="KW-0808">Transferase</keyword>
<dbReference type="GO" id="GO:0016301">
    <property type="term" value="F:kinase activity"/>
    <property type="evidence" value="ECO:0007669"/>
    <property type="project" value="UniProtKB-KW"/>
</dbReference>
<accession>A0AAU7V4P5</accession>
<reference evidence="4" key="1">
    <citation type="submission" date="2023-11" db="EMBL/GenBank/DDBJ databases">
        <title>Scrofimicrobium hongkongense sp. nov., isolated from a patient with peritonitis.</title>
        <authorList>
            <person name="Lao H.Y."/>
            <person name="Wong A.Y.P."/>
            <person name="Ng T.L."/>
            <person name="Wong R.Y.L."/>
            <person name="Yau M.C.Y."/>
            <person name="Lam J.Y.W."/>
            <person name="Siu G.K.H."/>
        </authorList>
    </citation>
    <scope>NUCLEOTIDE SEQUENCE</scope>
    <source>
        <strain evidence="4">R131</strain>
    </source>
</reference>